<feature type="domain" description="DUF5672" evidence="1">
    <location>
        <begin position="130"/>
        <end position="261"/>
    </location>
</feature>
<sequence length="289" mass="33232">MKAAANSSNKFYPCIAVMVEFRAVDHIVTVVHNVNQHIPSSWPIQIFHGKENQYFIKNSTLAPLIASGKIFLTLMEEVYGRSRTNELLTDPKFWQRVRGEKILLFQIDSAMSPLIASGKIFLTLMEEVYGRSRTNELLTDPKFWQRVRGEKILLFQIDSAMCSNSPHKITDFLQYDYIGAPWDPSWYPLNKAYLVGNGGFSLRSRSKILALLALIKYDFKMPEDVWYAQNLHRVNGSIPSIEIAKTFSVESMYYERPLGVHRFPSHCKFRRDLAKTCPESLLIMSVACH</sequence>
<dbReference type="AlphaFoldDB" id="A0A816X4H6"/>
<accession>A0A816X4H6</accession>
<evidence type="ECO:0000313" key="3">
    <source>
        <dbReference type="Proteomes" id="UP000663887"/>
    </source>
</evidence>
<dbReference type="EMBL" id="CAJNRG010012681">
    <property type="protein sequence ID" value="CAF2142209.1"/>
    <property type="molecule type" value="Genomic_DNA"/>
</dbReference>
<reference evidence="2" key="1">
    <citation type="submission" date="2021-02" db="EMBL/GenBank/DDBJ databases">
        <authorList>
            <person name="Nowell W R."/>
        </authorList>
    </citation>
    <scope>NUCLEOTIDE SEQUENCE</scope>
</reference>
<protein>
    <recommendedName>
        <fullName evidence="1">DUF5672 domain-containing protein</fullName>
    </recommendedName>
</protein>
<gene>
    <name evidence="2" type="ORF">XDN619_LOCUS26938</name>
</gene>
<evidence type="ECO:0000259" key="1">
    <source>
        <dbReference type="Pfam" id="PF18922"/>
    </source>
</evidence>
<organism evidence="2 3">
    <name type="scientific">Rotaria magnacalcarata</name>
    <dbReference type="NCBI Taxonomy" id="392030"/>
    <lineage>
        <taxon>Eukaryota</taxon>
        <taxon>Metazoa</taxon>
        <taxon>Spiralia</taxon>
        <taxon>Gnathifera</taxon>
        <taxon>Rotifera</taxon>
        <taxon>Eurotatoria</taxon>
        <taxon>Bdelloidea</taxon>
        <taxon>Philodinida</taxon>
        <taxon>Philodinidae</taxon>
        <taxon>Rotaria</taxon>
    </lineage>
</organism>
<name>A0A816X4H6_9BILA</name>
<dbReference type="InterPro" id="IPR043729">
    <property type="entry name" value="DUF5672"/>
</dbReference>
<evidence type="ECO:0000313" key="2">
    <source>
        <dbReference type="EMBL" id="CAF2142209.1"/>
    </source>
</evidence>
<dbReference type="Pfam" id="PF18922">
    <property type="entry name" value="DUF5672"/>
    <property type="match status" value="1"/>
</dbReference>
<comment type="caution">
    <text evidence="2">The sequence shown here is derived from an EMBL/GenBank/DDBJ whole genome shotgun (WGS) entry which is preliminary data.</text>
</comment>
<dbReference type="Proteomes" id="UP000663887">
    <property type="component" value="Unassembled WGS sequence"/>
</dbReference>
<proteinExistence type="predicted"/>